<sequence>MDAGCLYLTFLHLLKEDLTDHELSKANLGHVLIPDTLEDLARWFRLDFLYEAGRFYA</sequence>
<reference evidence="1 2" key="1">
    <citation type="journal article" date="2012" name="Front. Microbiol.">
        <title>Draft Genome Sequence of the Virulent Strain 01-B526 of the Fish Pathogen Aeromonas salmonicida.</title>
        <authorList>
            <person name="Charette S.J."/>
            <person name="Brochu F."/>
            <person name="Boyle B."/>
            <person name="Filion G."/>
            <person name="Tanaka K.H."/>
            <person name="Derome N."/>
        </authorList>
    </citation>
    <scope>NUCLEOTIDE SEQUENCE [LARGE SCALE GENOMIC DNA]</scope>
    <source>
        <strain evidence="1 2">01-B526</strain>
    </source>
</reference>
<keyword evidence="2" id="KW-1185">Reference proteome</keyword>
<evidence type="ECO:0000313" key="1">
    <source>
        <dbReference type="EMBL" id="EHI53784.1"/>
    </source>
</evidence>
<dbReference type="Proteomes" id="UP000006428">
    <property type="component" value="Unassembled WGS sequence"/>
</dbReference>
<evidence type="ECO:0000313" key="2">
    <source>
        <dbReference type="Proteomes" id="UP000006428"/>
    </source>
</evidence>
<accession>A0ABP2N518</accession>
<organism evidence="1 2">
    <name type="scientific">Aeromonas salmonicida subsp. salmonicida 01-B526</name>
    <dbReference type="NCBI Taxonomy" id="1076135"/>
    <lineage>
        <taxon>Bacteria</taxon>
        <taxon>Pseudomonadati</taxon>
        <taxon>Pseudomonadota</taxon>
        <taxon>Gammaproteobacteria</taxon>
        <taxon>Aeromonadales</taxon>
        <taxon>Aeromonadaceae</taxon>
        <taxon>Aeromonas</taxon>
    </lineage>
</organism>
<gene>
    <name evidence="1" type="ORF">IYQ_03973</name>
</gene>
<comment type="caution">
    <text evidence="1">The sequence shown here is derived from an EMBL/GenBank/DDBJ whole genome shotgun (WGS) entry which is preliminary data.</text>
</comment>
<protein>
    <submittedName>
        <fullName evidence="1">Uncharacterized protein</fullName>
    </submittedName>
</protein>
<name>A0ABP2N518_AERSS</name>
<dbReference type="EMBL" id="AGVO01000013">
    <property type="protein sequence ID" value="EHI53784.1"/>
    <property type="molecule type" value="Genomic_DNA"/>
</dbReference>
<proteinExistence type="predicted"/>